<dbReference type="EnsemblProtists" id="HpaT807262">
    <property type="protein sequence ID" value="HpaP807262"/>
    <property type="gene ID" value="HpaG807262"/>
</dbReference>
<dbReference type="InParanoid" id="M4BLH7"/>
<feature type="compositionally biased region" description="Basic residues" evidence="1">
    <location>
        <begin position="18"/>
        <end position="30"/>
    </location>
</feature>
<dbReference type="HOGENOM" id="CLU_2659840_0_0_1"/>
<dbReference type="AlphaFoldDB" id="M4BLH7"/>
<protein>
    <submittedName>
        <fullName evidence="2">Uncharacterized protein</fullName>
    </submittedName>
</protein>
<dbReference type="EMBL" id="JH598381">
    <property type="status" value="NOT_ANNOTATED_CDS"/>
    <property type="molecule type" value="Genomic_DNA"/>
</dbReference>
<name>M4BLH7_HYAAE</name>
<sequence>MSTIPPFGTGGAQAHATSVRKKIATRRRKLSSSPLPDDSARKIIPMGKYHPEPDIFVTAPMETTKVAIDCEHTRAF</sequence>
<proteinExistence type="predicted"/>
<reference evidence="3" key="1">
    <citation type="journal article" date="2010" name="Science">
        <title>Signatures of adaptation to obligate biotrophy in the Hyaloperonospora arabidopsidis genome.</title>
        <authorList>
            <person name="Baxter L."/>
            <person name="Tripathy S."/>
            <person name="Ishaque N."/>
            <person name="Boot N."/>
            <person name="Cabral A."/>
            <person name="Kemen E."/>
            <person name="Thines M."/>
            <person name="Ah-Fong A."/>
            <person name="Anderson R."/>
            <person name="Badejoko W."/>
            <person name="Bittner-Eddy P."/>
            <person name="Boore J.L."/>
            <person name="Chibucos M.C."/>
            <person name="Coates M."/>
            <person name="Dehal P."/>
            <person name="Delehaunty K."/>
            <person name="Dong S."/>
            <person name="Downton P."/>
            <person name="Dumas B."/>
            <person name="Fabro G."/>
            <person name="Fronick C."/>
            <person name="Fuerstenberg S.I."/>
            <person name="Fulton L."/>
            <person name="Gaulin E."/>
            <person name="Govers F."/>
            <person name="Hughes L."/>
            <person name="Humphray S."/>
            <person name="Jiang R.H."/>
            <person name="Judelson H."/>
            <person name="Kamoun S."/>
            <person name="Kyung K."/>
            <person name="Meijer H."/>
            <person name="Minx P."/>
            <person name="Morris P."/>
            <person name="Nelson J."/>
            <person name="Phuntumart V."/>
            <person name="Qutob D."/>
            <person name="Rehmany A."/>
            <person name="Rougon-Cardoso A."/>
            <person name="Ryden P."/>
            <person name="Torto-Alalibo T."/>
            <person name="Studholme D."/>
            <person name="Wang Y."/>
            <person name="Win J."/>
            <person name="Wood J."/>
            <person name="Clifton S.W."/>
            <person name="Rogers J."/>
            <person name="Van den Ackerveken G."/>
            <person name="Jones J.D."/>
            <person name="McDowell J.M."/>
            <person name="Beynon J."/>
            <person name="Tyler B.M."/>
        </authorList>
    </citation>
    <scope>NUCLEOTIDE SEQUENCE [LARGE SCALE GENOMIC DNA]</scope>
    <source>
        <strain evidence="3">Emoy2</strain>
    </source>
</reference>
<accession>M4BLH7</accession>
<evidence type="ECO:0000313" key="2">
    <source>
        <dbReference type="EnsemblProtists" id="HpaP807262"/>
    </source>
</evidence>
<dbReference type="Proteomes" id="UP000011713">
    <property type="component" value="Unassembled WGS sequence"/>
</dbReference>
<keyword evidence="3" id="KW-1185">Reference proteome</keyword>
<organism evidence="2 3">
    <name type="scientific">Hyaloperonospora arabidopsidis (strain Emoy2)</name>
    <name type="common">Downy mildew agent</name>
    <name type="synonym">Peronospora arabidopsidis</name>
    <dbReference type="NCBI Taxonomy" id="559515"/>
    <lineage>
        <taxon>Eukaryota</taxon>
        <taxon>Sar</taxon>
        <taxon>Stramenopiles</taxon>
        <taxon>Oomycota</taxon>
        <taxon>Peronosporomycetes</taxon>
        <taxon>Peronosporales</taxon>
        <taxon>Peronosporaceae</taxon>
        <taxon>Hyaloperonospora</taxon>
    </lineage>
</organism>
<feature type="region of interest" description="Disordered" evidence="1">
    <location>
        <begin position="1"/>
        <end position="46"/>
    </location>
</feature>
<evidence type="ECO:0000313" key="3">
    <source>
        <dbReference type="Proteomes" id="UP000011713"/>
    </source>
</evidence>
<reference evidence="2" key="2">
    <citation type="submission" date="2015-06" db="UniProtKB">
        <authorList>
            <consortium name="EnsemblProtists"/>
        </authorList>
    </citation>
    <scope>IDENTIFICATION</scope>
    <source>
        <strain evidence="2">Emoy2</strain>
    </source>
</reference>
<evidence type="ECO:0000256" key="1">
    <source>
        <dbReference type="SAM" id="MobiDB-lite"/>
    </source>
</evidence>
<dbReference type="VEuPathDB" id="FungiDB:HpaG807262"/>